<evidence type="ECO:0000256" key="3">
    <source>
        <dbReference type="SAM" id="MobiDB-lite"/>
    </source>
</evidence>
<feature type="compositionally biased region" description="Basic and acidic residues" evidence="3">
    <location>
        <begin position="128"/>
        <end position="139"/>
    </location>
</feature>
<evidence type="ECO:0000256" key="1">
    <source>
        <dbReference type="ARBA" id="ARBA00022737"/>
    </source>
</evidence>
<evidence type="ECO:0000313" key="4">
    <source>
        <dbReference type="EMBL" id="EYU35391.1"/>
    </source>
</evidence>
<protein>
    <recommendedName>
        <fullName evidence="6">Pentacotripeptide-repeat region of PRORP domain-containing protein</fullName>
    </recommendedName>
</protein>
<evidence type="ECO:0000313" key="5">
    <source>
        <dbReference type="Proteomes" id="UP000030748"/>
    </source>
</evidence>
<dbReference type="PANTHER" id="PTHR47937">
    <property type="entry name" value="PLASTID TRANSCRIPTIONALLY ACTIVE CHROMOSOME 2-LIKE PROTEIN"/>
    <property type="match status" value="1"/>
</dbReference>
<dbReference type="InterPro" id="IPR052308">
    <property type="entry name" value="PPR_domain-containing"/>
</dbReference>
<evidence type="ECO:0000256" key="2">
    <source>
        <dbReference type="PROSITE-ProRule" id="PRU00708"/>
    </source>
</evidence>
<name>A0A022R575_ERYGU</name>
<dbReference type="Pfam" id="PF13041">
    <property type="entry name" value="PPR_2"/>
    <property type="match status" value="1"/>
</dbReference>
<feature type="repeat" description="PPR" evidence="2">
    <location>
        <begin position="190"/>
        <end position="224"/>
    </location>
</feature>
<dbReference type="InterPro" id="IPR002885">
    <property type="entry name" value="PPR_rpt"/>
</dbReference>
<dbReference type="AlphaFoldDB" id="A0A022R575"/>
<feature type="non-terminal residue" evidence="4">
    <location>
        <position position="1"/>
    </location>
</feature>
<dbReference type="PROSITE" id="PS51375">
    <property type="entry name" value="PPR"/>
    <property type="match status" value="2"/>
</dbReference>
<feature type="region of interest" description="Disordered" evidence="3">
    <location>
        <begin position="74"/>
        <end position="139"/>
    </location>
</feature>
<gene>
    <name evidence="4" type="ORF">MIMGU_mgv1a024783mg</name>
</gene>
<dbReference type="EMBL" id="KI630623">
    <property type="protein sequence ID" value="EYU35391.1"/>
    <property type="molecule type" value="Genomic_DNA"/>
</dbReference>
<keyword evidence="1" id="KW-0677">Repeat</keyword>
<evidence type="ECO:0008006" key="6">
    <source>
        <dbReference type="Google" id="ProtNLM"/>
    </source>
</evidence>
<dbReference type="InterPro" id="IPR011990">
    <property type="entry name" value="TPR-like_helical_dom_sf"/>
</dbReference>
<accession>A0A022R575</accession>
<feature type="repeat" description="PPR" evidence="2">
    <location>
        <begin position="225"/>
        <end position="262"/>
    </location>
</feature>
<dbReference type="PANTHER" id="PTHR47937:SF8">
    <property type="entry name" value="PENTATRICOPEPTIDE REPEAT DOMAIN CONTAINING PROTEIN-RELATED"/>
    <property type="match status" value="1"/>
</dbReference>
<dbReference type="NCBIfam" id="TIGR00756">
    <property type="entry name" value="PPR"/>
    <property type="match status" value="2"/>
</dbReference>
<reference evidence="4 5" key="1">
    <citation type="journal article" date="2013" name="Proc. Natl. Acad. Sci. U.S.A.">
        <title>Fine-scale variation in meiotic recombination in Mimulus inferred from population shotgun sequencing.</title>
        <authorList>
            <person name="Hellsten U."/>
            <person name="Wright K.M."/>
            <person name="Jenkins J."/>
            <person name="Shu S."/>
            <person name="Yuan Y."/>
            <person name="Wessler S.R."/>
            <person name="Schmutz J."/>
            <person name="Willis J.H."/>
            <person name="Rokhsar D.S."/>
        </authorList>
    </citation>
    <scope>NUCLEOTIDE SEQUENCE [LARGE SCALE GENOMIC DNA]</scope>
    <source>
        <strain evidence="5">cv. DUN x IM62</strain>
    </source>
</reference>
<dbReference type="eggNOG" id="KOG0568">
    <property type="taxonomic scope" value="Eukaryota"/>
</dbReference>
<sequence length="324" mass="35164">YPGILTLSLHRNKHNRVSSSPPLSILLQNANGGAENHCSSRLFFNSSTLSSPRSSPFSAAEFSKPPFSFFHPTRTFCTSESPPPKKRNPKLVNFSLPSDSDSDSETTTAAAAAKQAVKPKLPPPYNPFDKKPAVEEPDDPKNLQEVFAKIRDDGLINSAVKMFDGLSQDGLTHEALELFSQIKDKGHMPDVVAHTAVIEAYVNAGQPKEARNVYLRMLASGVLPNAYTYAVVVKGLAESGDSKMVKDANRYVGEMVARGIRPNAATVVAVFEGMLAAGLEGEAAETAEILKKKGFLPEESKVREFLKNKRGPLYGNVICVLYGK</sequence>
<organism evidence="4 5">
    <name type="scientific">Erythranthe guttata</name>
    <name type="common">Yellow monkey flower</name>
    <name type="synonym">Mimulus guttatus</name>
    <dbReference type="NCBI Taxonomy" id="4155"/>
    <lineage>
        <taxon>Eukaryota</taxon>
        <taxon>Viridiplantae</taxon>
        <taxon>Streptophyta</taxon>
        <taxon>Embryophyta</taxon>
        <taxon>Tracheophyta</taxon>
        <taxon>Spermatophyta</taxon>
        <taxon>Magnoliopsida</taxon>
        <taxon>eudicotyledons</taxon>
        <taxon>Gunneridae</taxon>
        <taxon>Pentapetalae</taxon>
        <taxon>asterids</taxon>
        <taxon>lamiids</taxon>
        <taxon>Lamiales</taxon>
        <taxon>Phrymaceae</taxon>
        <taxon>Erythranthe</taxon>
    </lineage>
</organism>
<dbReference type="Proteomes" id="UP000030748">
    <property type="component" value="Unassembled WGS sequence"/>
</dbReference>
<keyword evidence="5" id="KW-1185">Reference proteome</keyword>
<proteinExistence type="predicted"/>
<dbReference type="Pfam" id="PF01535">
    <property type="entry name" value="PPR"/>
    <property type="match status" value="1"/>
</dbReference>
<dbReference type="Gene3D" id="1.25.40.10">
    <property type="entry name" value="Tetratricopeptide repeat domain"/>
    <property type="match status" value="1"/>
</dbReference>